<dbReference type="GO" id="GO:0005524">
    <property type="term" value="F:ATP binding"/>
    <property type="evidence" value="ECO:0007669"/>
    <property type="project" value="UniProtKB-UniRule"/>
</dbReference>
<dbReference type="PROSITE" id="PS50975">
    <property type="entry name" value="ATP_GRASP"/>
    <property type="match status" value="1"/>
</dbReference>
<dbReference type="RefSeq" id="WP_242617549.1">
    <property type="nucleotide sequence ID" value="NZ_SGXG01000001.1"/>
</dbReference>
<comment type="caution">
    <text evidence="3">The sequence shown here is derived from an EMBL/GenBank/DDBJ whole genome shotgun (WGS) entry which is preliminary data.</text>
</comment>
<reference evidence="3 4" key="1">
    <citation type="submission" date="2019-02" db="EMBL/GenBank/DDBJ databases">
        <title>Genomic Encyclopedia of Archaeal and Bacterial Type Strains, Phase II (KMG-II): from individual species to whole genera.</title>
        <authorList>
            <person name="Goeker M."/>
        </authorList>
    </citation>
    <scope>NUCLEOTIDE SEQUENCE [LARGE SCALE GENOMIC DNA]</scope>
    <source>
        <strain evidence="3 4">DSM 21411</strain>
    </source>
</reference>
<evidence type="ECO:0000256" key="1">
    <source>
        <dbReference type="PROSITE-ProRule" id="PRU00409"/>
    </source>
</evidence>
<sequence length="363" mass="40883">MKILFTGVGGPTPRSFAAALHKYSKYADWEFYGTDINPYAVGLYKKDLFKESFLIAPASDPESYWQDIERIIADKQIDYAVILPELEVIEWSKRLSKGKLPCPSLIPDYEVSQVLVDKARMSEILEGLDLVPKSVEFHRSQRDFQGLFNALGFPFWVRSSSGSSGLGSLKIGSLPELMNWIQINPEVEQFLASEYLPGRNLACKLLYWKGKLLRTATGERVSYIMSKVAPSGITGNSSFGRLLNEPHLVELAQKAMEKVFEFTGAEAHGFFTADFKEDENGKPYITEINVRHVAFTQCFAAGGANFAEDTIRLLDNDPGFEKSYKMYEFEKDLIFLRDVDEEPVLMKEGGVLKRMENSVGSKS</sequence>
<evidence type="ECO:0000313" key="4">
    <source>
        <dbReference type="Proteomes" id="UP000292209"/>
    </source>
</evidence>
<name>A0A4Q7PDG7_9BACT</name>
<dbReference type="SUPFAM" id="SSF56059">
    <property type="entry name" value="Glutathione synthetase ATP-binding domain-like"/>
    <property type="match status" value="1"/>
</dbReference>
<evidence type="ECO:0000259" key="2">
    <source>
        <dbReference type="PROSITE" id="PS50975"/>
    </source>
</evidence>
<feature type="domain" description="ATP-grasp" evidence="2">
    <location>
        <begin position="122"/>
        <end position="315"/>
    </location>
</feature>
<dbReference type="Gene3D" id="3.30.470.20">
    <property type="entry name" value="ATP-grasp fold, B domain"/>
    <property type="match status" value="1"/>
</dbReference>
<dbReference type="GO" id="GO:0046872">
    <property type="term" value="F:metal ion binding"/>
    <property type="evidence" value="ECO:0007669"/>
    <property type="project" value="InterPro"/>
</dbReference>
<accession>A0A4Q7PDG7</accession>
<gene>
    <name evidence="3" type="ORF">BC751_4108</name>
</gene>
<keyword evidence="4" id="KW-1185">Reference proteome</keyword>
<proteinExistence type="predicted"/>
<dbReference type="Gene3D" id="3.40.50.20">
    <property type="match status" value="1"/>
</dbReference>
<evidence type="ECO:0000313" key="3">
    <source>
        <dbReference type="EMBL" id="RZS98453.1"/>
    </source>
</evidence>
<protein>
    <submittedName>
        <fullName evidence="3">Carbamoyl-phosphate synthase large subunit</fullName>
    </submittedName>
</protein>
<keyword evidence="1" id="KW-0547">Nucleotide-binding</keyword>
<organism evidence="3 4">
    <name type="scientific">Cecembia calidifontis</name>
    <dbReference type="NCBI Taxonomy" id="1187080"/>
    <lineage>
        <taxon>Bacteria</taxon>
        <taxon>Pseudomonadati</taxon>
        <taxon>Bacteroidota</taxon>
        <taxon>Cytophagia</taxon>
        <taxon>Cytophagales</taxon>
        <taxon>Cyclobacteriaceae</taxon>
        <taxon>Cecembia</taxon>
    </lineage>
</organism>
<dbReference type="AlphaFoldDB" id="A0A4Q7PDG7"/>
<dbReference type="EMBL" id="SGXG01000001">
    <property type="protein sequence ID" value="RZS98453.1"/>
    <property type="molecule type" value="Genomic_DNA"/>
</dbReference>
<dbReference type="InterPro" id="IPR011761">
    <property type="entry name" value="ATP-grasp"/>
</dbReference>
<keyword evidence="1" id="KW-0067">ATP-binding</keyword>
<dbReference type="Proteomes" id="UP000292209">
    <property type="component" value="Unassembled WGS sequence"/>
</dbReference>